<dbReference type="PATRIC" id="fig|742727.4.peg.714"/>
<dbReference type="AlphaFoldDB" id="K9E8V3"/>
<dbReference type="OrthoDB" id="9783876at2"/>
<accession>K9E8V3</accession>
<dbReference type="HOGENOM" id="CLU_475438_0_0_10"/>
<dbReference type="InterPro" id="IPR011006">
    <property type="entry name" value="CheY-like_superfamily"/>
</dbReference>
<dbReference type="Proteomes" id="UP000009872">
    <property type="component" value="Unassembled WGS sequence"/>
</dbReference>
<dbReference type="STRING" id="742727.HMPREF9447_00711"/>
<organism evidence="5 6">
    <name type="scientific">Bacteroides oleiciplenus YIT 12058</name>
    <dbReference type="NCBI Taxonomy" id="742727"/>
    <lineage>
        <taxon>Bacteria</taxon>
        <taxon>Pseudomonadati</taxon>
        <taxon>Bacteroidota</taxon>
        <taxon>Bacteroidia</taxon>
        <taxon>Bacteroidales</taxon>
        <taxon>Bacteroidaceae</taxon>
        <taxon>Bacteroides</taxon>
    </lineage>
</organism>
<keyword evidence="2" id="KW-0238">DNA-binding</keyword>
<evidence type="ECO:0000313" key="5">
    <source>
        <dbReference type="EMBL" id="EKU92261.1"/>
    </source>
</evidence>
<dbReference type="eggNOG" id="COG0745">
    <property type="taxonomic scope" value="Bacteria"/>
</dbReference>
<gene>
    <name evidence="5" type="ORF">HMPREF9447_00711</name>
</gene>
<sequence length="596" mass="67858">MKFILIFVFALIGTRLNQLHSYSTISHLSLRLNGNEHPDYQYITYPMTSSLSWFVPWSYPFESLVMGLIIFLMSYYRLKRSKELLCHEKLRIALNMVHKTQTPLALMQNLLYDIESTDLPSDISGKMKHILRYNKHVLDCFQNIVALNMLVNKTRTKLRKNELELYTFISSILKNCQMYADTRQIQLDINREPGYISCRVNEVMMTAALQCLLFRVIDSTSRKGCVSVKVSHEGDSWNLLITNNPEMGKKMSRLKLSILTRVPIFCCRTFCVVRKMIRLHGGEMTGGISRGAAFIQICVPMEYFCRTEHCPVVQESIRKGYSSTFSCNSHLHVNCVSKSDKAPHVMLVMADKDLSGYLDDTLSKNFQVSVYDDPERICPFMGQRNPDAIIIDETVNGVYGSELCAEIKEDACMCNIPVILLISSNADYLTHTSCGADRIELRMVNVCKLKADIAALINHRIVQKERLKEFAASTLPGDHSEKVTQGDSDAILVDKLQKCLEKNLSTEKYTVEMLCADIGMSRTAFYNRVKLIAGQSPTNYILSYKMGIAKTMLASRRYSVSEIATLLGYCDGKYFSKRFKDFYGVSPMQYVRDAMG</sequence>
<dbReference type="Pfam" id="PF12833">
    <property type="entry name" value="HTH_18"/>
    <property type="match status" value="1"/>
</dbReference>
<dbReference type="Gene3D" id="3.40.50.2300">
    <property type="match status" value="1"/>
</dbReference>
<dbReference type="PROSITE" id="PS01124">
    <property type="entry name" value="HTH_ARAC_FAMILY_2"/>
    <property type="match status" value="1"/>
</dbReference>
<dbReference type="Gene3D" id="3.30.565.10">
    <property type="entry name" value="Histidine kinase-like ATPase, C-terminal domain"/>
    <property type="match status" value="1"/>
</dbReference>
<dbReference type="SMART" id="SM00342">
    <property type="entry name" value="HTH_ARAC"/>
    <property type="match status" value="1"/>
</dbReference>
<dbReference type="SUPFAM" id="SSF52172">
    <property type="entry name" value="CheY-like"/>
    <property type="match status" value="1"/>
</dbReference>
<dbReference type="eggNOG" id="COG5002">
    <property type="taxonomic scope" value="Bacteria"/>
</dbReference>
<dbReference type="RefSeq" id="WP_009128132.1">
    <property type="nucleotide sequence ID" value="NZ_JH992940.1"/>
</dbReference>
<dbReference type="InterPro" id="IPR018062">
    <property type="entry name" value="HTH_AraC-typ_CS"/>
</dbReference>
<dbReference type="EMBL" id="ADLF01000002">
    <property type="protein sequence ID" value="EKU92261.1"/>
    <property type="molecule type" value="Genomic_DNA"/>
</dbReference>
<dbReference type="PANTHER" id="PTHR43280:SF2">
    <property type="entry name" value="HTH-TYPE TRANSCRIPTIONAL REGULATOR EXSA"/>
    <property type="match status" value="1"/>
</dbReference>
<evidence type="ECO:0000256" key="2">
    <source>
        <dbReference type="ARBA" id="ARBA00023125"/>
    </source>
</evidence>
<comment type="caution">
    <text evidence="5">The sequence shown here is derived from an EMBL/GenBank/DDBJ whole genome shotgun (WGS) entry which is preliminary data.</text>
</comment>
<dbReference type="PROSITE" id="PS00041">
    <property type="entry name" value="HTH_ARAC_FAMILY_1"/>
    <property type="match status" value="1"/>
</dbReference>
<dbReference type="GO" id="GO:0043565">
    <property type="term" value="F:sequence-specific DNA binding"/>
    <property type="evidence" value="ECO:0007669"/>
    <property type="project" value="InterPro"/>
</dbReference>
<name>K9E8V3_9BACE</name>
<keyword evidence="3" id="KW-0804">Transcription</keyword>
<dbReference type="PANTHER" id="PTHR43280">
    <property type="entry name" value="ARAC-FAMILY TRANSCRIPTIONAL REGULATOR"/>
    <property type="match status" value="1"/>
</dbReference>
<evidence type="ECO:0000256" key="3">
    <source>
        <dbReference type="ARBA" id="ARBA00023163"/>
    </source>
</evidence>
<reference evidence="5 6" key="1">
    <citation type="submission" date="2012-09" db="EMBL/GenBank/DDBJ databases">
        <title>The Genome Sequence of Bacteroides oleiciplenus YIT 12058.</title>
        <authorList>
            <consortium name="The Broad Institute Genome Sequencing Platform"/>
            <person name="Earl A."/>
            <person name="Ward D."/>
            <person name="Feldgarden M."/>
            <person name="Gevers D."/>
            <person name="Morotomi M."/>
            <person name="Walker B."/>
            <person name="Young S.K."/>
            <person name="Zeng Q."/>
            <person name="Gargeya S."/>
            <person name="Fitzgerald M."/>
            <person name="Haas B."/>
            <person name="Abouelleil A."/>
            <person name="Alvarado L."/>
            <person name="Arachchi H.M."/>
            <person name="Berlin A.M."/>
            <person name="Chapman S.B."/>
            <person name="Goldberg J."/>
            <person name="Griggs A."/>
            <person name="Gujja S."/>
            <person name="Hansen M."/>
            <person name="Howarth C."/>
            <person name="Imamovic A."/>
            <person name="Larimer J."/>
            <person name="McCowen C."/>
            <person name="Montmayeur A."/>
            <person name="Murphy C."/>
            <person name="Neiman D."/>
            <person name="Pearson M."/>
            <person name="Priest M."/>
            <person name="Roberts A."/>
            <person name="Saif S."/>
            <person name="Shea T."/>
            <person name="Sisk P."/>
            <person name="Sykes S."/>
            <person name="Wortman J."/>
            <person name="Nusbaum C."/>
            <person name="Birren B."/>
        </authorList>
    </citation>
    <scope>NUCLEOTIDE SEQUENCE [LARGE SCALE GENOMIC DNA]</scope>
    <source>
        <strain evidence="5 6">YIT 12058</strain>
    </source>
</reference>
<dbReference type="InterPro" id="IPR036890">
    <property type="entry name" value="HATPase_C_sf"/>
</dbReference>
<keyword evidence="1" id="KW-0805">Transcription regulation</keyword>
<dbReference type="SUPFAM" id="SSF46689">
    <property type="entry name" value="Homeodomain-like"/>
    <property type="match status" value="1"/>
</dbReference>
<dbReference type="GO" id="GO:0003700">
    <property type="term" value="F:DNA-binding transcription factor activity"/>
    <property type="evidence" value="ECO:0007669"/>
    <property type="project" value="InterPro"/>
</dbReference>
<evidence type="ECO:0000256" key="1">
    <source>
        <dbReference type="ARBA" id="ARBA00023015"/>
    </source>
</evidence>
<protein>
    <recommendedName>
        <fullName evidence="4">HTH araC/xylS-type domain-containing protein</fullName>
    </recommendedName>
</protein>
<dbReference type="InterPro" id="IPR009057">
    <property type="entry name" value="Homeodomain-like_sf"/>
</dbReference>
<evidence type="ECO:0000259" key="4">
    <source>
        <dbReference type="PROSITE" id="PS01124"/>
    </source>
</evidence>
<dbReference type="Gene3D" id="1.10.10.60">
    <property type="entry name" value="Homeodomain-like"/>
    <property type="match status" value="1"/>
</dbReference>
<evidence type="ECO:0000313" key="6">
    <source>
        <dbReference type="Proteomes" id="UP000009872"/>
    </source>
</evidence>
<proteinExistence type="predicted"/>
<feature type="domain" description="HTH araC/xylS-type" evidence="4">
    <location>
        <begin position="494"/>
        <end position="593"/>
    </location>
</feature>
<dbReference type="InterPro" id="IPR018060">
    <property type="entry name" value="HTH_AraC"/>
</dbReference>
<keyword evidence="6" id="KW-1185">Reference proteome</keyword>